<evidence type="ECO:0000313" key="2">
    <source>
        <dbReference type="EMBL" id="RCN26798.1"/>
    </source>
</evidence>
<accession>A0A368F5B1</accession>
<dbReference type="OrthoDB" id="5864810at2759"/>
<gene>
    <name evidence="2" type="ORF">ANCCAN_27475</name>
</gene>
<comment type="caution">
    <text evidence="2">The sequence shown here is derived from an EMBL/GenBank/DDBJ whole genome shotgun (WGS) entry which is preliminary data.</text>
</comment>
<dbReference type="AlphaFoldDB" id="A0A368F5B1"/>
<feature type="region of interest" description="Disordered" evidence="1">
    <location>
        <begin position="1"/>
        <end position="23"/>
    </location>
</feature>
<keyword evidence="3" id="KW-1185">Reference proteome</keyword>
<protein>
    <submittedName>
        <fullName evidence="2">Uncharacterized protein</fullName>
    </submittedName>
</protein>
<organism evidence="2 3">
    <name type="scientific">Ancylostoma caninum</name>
    <name type="common">Dog hookworm</name>
    <dbReference type="NCBI Taxonomy" id="29170"/>
    <lineage>
        <taxon>Eukaryota</taxon>
        <taxon>Metazoa</taxon>
        <taxon>Ecdysozoa</taxon>
        <taxon>Nematoda</taxon>
        <taxon>Chromadorea</taxon>
        <taxon>Rhabditida</taxon>
        <taxon>Rhabditina</taxon>
        <taxon>Rhabditomorpha</taxon>
        <taxon>Strongyloidea</taxon>
        <taxon>Ancylostomatidae</taxon>
        <taxon>Ancylostomatinae</taxon>
        <taxon>Ancylostoma</taxon>
    </lineage>
</organism>
<feature type="region of interest" description="Disordered" evidence="1">
    <location>
        <begin position="41"/>
        <end position="62"/>
    </location>
</feature>
<dbReference type="Proteomes" id="UP000252519">
    <property type="component" value="Unassembled WGS sequence"/>
</dbReference>
<dbReference type="EMBL" id="JOJR01006051">
    <property type="protein sequence ID" value="RCN26798.1"/>
    <property type="molecule type" value="Genomic_DNA"/>
</dbReference>
<evidence type="ECO:0000313" key="3">
    <source>
        <dbReference type="Proteomes" id="UP000252519"/>
    </source>
</evidence>
<sequence length="108" mass="12314">MTQNVEGADSRGRRDGSAMDREKNKLFAEMEESIAMLLEYGQPLPKPPPRRHLPREKVSKNKSHSNFPLCYLILIRQDMPDDVRGYGFLDSALERGKKLIGRENTVGN</sequence>
<proteinExistence type="predicted"/>
<evidence type="ECO:0000256" key="1">
    <source>
        <dbReference type="SAM" id="MobiDB-lite"/>
    </source>
</evidence>
<feature type="compositionally biased region" description="Basic and acidic residues" evidence="1">
    <location>
        <begin position="8"/>
        <end position="23"/>
    </location>
</feature>
<name>A0A368F5B1_ANCCA</name>
<reference evidence="2 3" key="1">
    <citation type="submission" date="2014-10" db="EMBL/GenBank/DDBJ databases">
        <title>Draft genome of the hookworm Ancylostoma caninum.</title>
        <authorList>
            <person name="Mitreva M."/>
        </authorList>
    </citation>
    <scope>NUCLEOTIDE SEQUENCE [LARGE SCALE GENOMIC DNA]</scope>
    <source>
        <strain evidence="2 3">Baltimore</strain>
    </source>
</reference>